<dbReference type="RefSeq" id="WP_167467032.1">
    <property type="nucleotide sequence ID" value="NZ_AP018823.1"/>
</dbReference>
<keyword evidence="2" id="KW-1185">Reference proteome</keyword>
<protein>
    <submittedName>
        <fullName evidence="1">Uncharacterized protein</fullName>
    </submittedName>
</protein>
<dbReference type="AlphaFoldDB" id="A0A3G9GFZ2"/>
<sequence>MNPYKSELIGNIELSRQEQQNIIAFLGTLTDQQFLHERALADPIRR</sequence>
<dbReference type="KEGG" id="amah:DLM_0917"/>
<accession>A0A3G9GFZ2</accession>
<dbReference type="EMBL" id="AP018823">
    <property type="protein sequence ID" value="BBF84557.1"/>
    <property type="molecule type" value="Genomic_DNA"/>
</dbReference>
<evidence type="ECO:0000313" key="1">
    <source>
        <dbReference type="EMBL" id="BBF84557.1"/>
    </source>
</evidence>
<organism evidence="1 2">
    <name type="scientific">Aquitalea magnusonii</name>
    <dbReference type="NCBI Taxonomy" id="332411"/>
    <lineage>
        <taxon>Bacteria</taxon>
        <taxon>Pseudomonadati</taxon>
        <taxon>Pseudomonadota</taxon>
        <taxon>Betaproteobacteria</taxon>
        <taxon>Neisseriales</taxon>
        <taxon>Chromobacteriaceae</taxon>
        <taxon>Aquitalea</taxon>
    </lineage>
</organism>
<gene>
    <name evidence="1" type="ORF">DLM_0917</name>
</gene>
<proteinExistence type="predicted"/>
<dbReference type="GO" id="GO:0009055">
    <property type="term" value="F:electron transfer activity"/>
    <property type="evidence" value="ECO:0007669"/>
    <property type="project" value="InterPro"/>
</dbReference>
<reference evidence="1 2" key="2">
    <citation type="journal article" date="2017" name="Genome Announc.">
        <title>Draft genome sequence of Aquitalea magnusonii strain H3, a plant growth-promoting bacterium of duckweed Lemna minor.</title>
        <authorList>
            <person name="Ishizawa H."/>
            <person name="Kuroda M."/>
            <person name="Ike M."/>
        </authorList>
    </citation>
    <scope>NUCLEOTIDE SEQUENCE [LARGE SCALE GENOMIC DNA]</scope>
    <source>
        <strain evidence="1 2">H3</strain>
    </source>
</reference>
<dbReference type="Proteomes" id="UP000198290">
    <property type="component" value="Chromosome"/>
</dbReference>
<name>A0A3G9GFZ2_9NEIS</name>
<reference evidence="2" key="3">
    <citation type="journal article" date="2017" name="Plant Physiol. Biochem.">
        <title>Differential oxidative and antioxidative response of duckweed Lemna minor toward plant growth promoting/inhibiting bacteria.</title>
        <authorList>
            <person name="Ishizawa H."/>
            <person name="Kuroda M."/>
            <person name="Morikawa M."/>
            <person name="Ike M."/>
        </authorList>
    </citation>
    <scope>NUCLEOTIDE SEQUENCE [LARGE SCALE GENOMIC DNA]</scope>
    <source>
        <strain evidence="2">H3</strain>
    </source>
</reference>
<evidence type="ECO:0000313" key="2">
    <source>
        <dbReference type="Proteomes" id="UP000198290"/>
    </source>
</evidence>
<dbReference type="Gene3D" id="1.10.760.10">
    <property type="entry name" value="Cytochrome c-like domain"/>
    <property type="match status" value="1"/>
</dbReference>
<dbReference type="GO" id="GO:0020037">
    <property type="term" value="F:heme binding"/>
    <property type="evidence" value="ECO:0007669"/>
    <property type="project" value="InterPro"/>
</dbReference>
<reference evidence="2" key="1">
    <citation type="journal article" date="2017" name="Biotechnol. Biofuels">
        <title>Evaluation of environmental bacterial communities as a factor affecting the growth of duckweed Lemna minor.</title>
        <authorList>
            <person name="Ishizawa H."/>
            <person name="Kuroda M."/>
            <person name="Morikawa M."/>
            <person name="Ike M."/>
        </authorList>
    </citation>
    <scope>NUCLEOTIDE SEQUENCE [LARGE SCALE GENOMIC DNA]</scope>
    <source>
        <strain evidence="2">H3</strain>
    </source>
</reference>
<dbReference type="InterPro" id="IPR036909">
    <property type="entry name" value="Cyt_c-like_dom_sf"/>
</dbReference>